<name>D1C276_SPHTD</name>
<evidence type="ECO:0000256" key="1">
    <source>
        <dbReference type="SAM" id="Phobius"/>
    </source>
</evidence>
<keyword evidence="3" id="KW-1185">Reference proteome</keyword>
<gene>
    <name evidence="2" type="ordered locus">Sthe_0906</name>
</gene>
<reference evidence="3" key="1">
    <citation type="submission" date="2009-11" db="EMBL/GenBank/DDBJ databases">
        <title>The complete chromosome 1 of Sphaerobacter thermophilus DSM 20745.</title>
        <authorList>
            <person name="Lucas S."/>
            <person name="Copeland A."/>
            <person name="Lapidus A."/>
            <person name="Glavina del Rio T."/>
            <person name="Dalin E."/>
            <person name="Tice H."/>
            <person name="Bruce D."/>
            <person name="Goodwin L."/>
            <person name="Pitluck S."/>
            <person name="Kyrpides N."/>
            <person name="Mavromatis K."/>
            <person name="Ivanova N."/>
            <person name="Mikhailova N."/>
            <person name="LaButti K.M."/>
            <person name="Clum A."/>
            <person name="Sun H.I."/>
            <person name="Brettin T."/>
            <person name="Detter J.C."/>
            <person name="Han C."/>
            <person name="Larimer F."/>
            <person name="Land M."/>
            <person name="Hauser L."/>
            <person name="Markowitz V."/>
            <person name="Cheng J.F."/>
            <person name="Hugenholtz P."/>
            <person name="Woyke T."/>
            <person name="Wu D."/>
            <person name="Steenblock K."/>
            <person name="Schneider S."/>
            <person name="Pukall R."/>
            <person name="Goeker M."/>
            <person name="Klenk H.P."/>
            <person name="Eisen J.A."/>
        </authorList>
    </citation>
    <scope>NUCLEOTIDE SEQUENCE [LARGE SCALE GENOMIC DNA]</scope>
    <source>
        <strain evidence="3">ATCC 49802 / DSM 20745 / S 6022</strain>
    </source>
</reference>
<evidence type="ECO:0000313" key="2">
    <source>
        <dbReference type="EMBL" id="ACZ38343.1"/>
    </source>
</evidence>
<feature type="transmembrane region" description="Helical" evidence="1">
    <location>
        <begin position="6"/>
        <end position="26"/>
    </location>
</feature>
<keyword evidence="1" id="KW-1133">Transmembrane helix</keyword>
<evidence type="ECO:0000313" key="3">
    <source>
        <dbReference type="Proteomes" id="UP000002027"/>
    </source>
</evidence>
<dbReference type="AlphaFoldDB" id="D1C276"/>
<dbReference type="RefSeq" id="WP_012871390.1">
    <property type="nucleotide sequence ID" value="NC_013523.1"/>
</dbReference>
<dbReference type="InParanoid" id="D1C276"/>
<organism evidence="2 3">
    <name type="scientific">Sphaerobacter thermophilus (strain ATCC 49802 / DSM 20745 / KCCM 41009 / NCIMB 13125 / S 6022)</name>
    <dbReference type="NCBI Taxonomy" id="479434"/>
    <lineage>
        <taxon>Bacteria</taxon>
        <taxon>Pseudomonadati</taxon>
        <taxon>Thermomicrobiota</taxon>
        <taxon>Thermomicrobia</taxon>
        <taxon>Sphaerobacterales</taxon>
        <taxon>Sphaerobacterineae</taxon>
        <taxon>Sphaerobacteraceae</taxon>
        <taxon>Sphaerobacter</taxon>
    </lineage>
</organism>
<sequence length="79" mass="8480">MSDELIAGVLWTILGVSVLLALGALVQRSWTMMLIAGVLAFVFAIPALPSIGLFILVIAVVEITVALVMRRREDESTTP</sequence>
<dbReference type="EMBL" id="CP001823">
    <property type="protein sequence ID" value="ACZ38343.1"/>
    <property type="molecule type" value="Genomic_DNA"/>
</dbReference>
<keyword evidence="1" id="KW-0812">Transmembrane</keyword>
<dbReference type="Proteomes" id="UP000002027">
    <property type="component" value="Chromosome 1"/>
</dbReference>
<dbReference type="KEGG" id="sti:Sthe_0906"/>
<feature type="transmembrane region" description="Helical" evidence="1">
    <location>
        <begin position="38"/>
        <end position="69"/>
    </location>
</feature>
<reference evidence="2 3" key="2">
    <citation type="journal article" date="2010" name="Stand. Genomic Sci.">
        <title>Complete genome sequence of Desulfohalobium retbaense type strain (HR(100)).</title>
        <authorList>
            <person name="Spring S."/>
            <person name="Nolan M."/>
            <person name="Lapidus A."/>
            <person name="Glavina Del Rio T."/>
            <person name="Copeland A."/>
            <person name="Tice H."/>
            <person name="Cheng J.F."/>
            <person name="Lucas S."/>
            <person name="Land M."/>
            <person name="Chen F."/>
            <person name="Bruce D."/>
            <person name="Goodwin L."/>
            <person name="Pitluck S."/>
            <person name="Ivanova N."/>
            <person name="Mavromatis K."/>
            <person name="Mikhailova N."/>
            <person name="Pati A."/>
            <person name="Chen A."/>
            <person name="Palaniappan K."/>
            <person name="Hauser L."/>
            <person name="Chang Y.J."/>
            <person name="Jeffries C.D."/>
            <person name="Munk C."/>
            <person name="Kiss H."/>
            <person name="Chain P."/>
            <person name="Han C."/>
            <person name="Brettin T."/>
            <person name="Detter J.C."/>
            <person name="Schuler E."/>
            <person name="Goker M."/>
            <person name="Rohde M."/>
            <person name="Bristow J."/>
            <person name="Eisen J.A."/>
            <person name="Markowitz V."/>
            <person name="Hugenholtz P."/>
            <person name="Kyrpides N.C."/>
            <person name="Klenk H.P."/>
        </authorList>
    </citation>
    <scope>NUCLEOTIDE SEQUENCE [LARGE SCALE GENOMIC DNA]</scope>
    <source>
        <strain evidence="3">ATCC 49802 / DSM 20745 / S 6022</strain>
    </source>
</reference>
<proteinExistence type="predicted"/>
<keyword evidence="1" id="KW-0472">Membrane</keyword>
<dbReference type="HOGENOM" id="CLU_2604280_0_0_0"/>
<accession>D1C276</accession>
<protein>
    <submittedName>
        <fullName evidence="2">Uncharacterized protein</fullName>
    </submittedName>
</protein>